<dbReference type="AlphaFoldDB" id="A0A1E8BCE0"/>
<accession>A0A1E8BCE0</accession>
<sequence>MGDTLGMSLVLEGLLNLKNQRRRKADMQAFKVGKLVTFVAIIILLVVAILSPYNLFKKIYFIIGVLIIGAISLGANKFFELVHSKFNKK</sequence>
<dbReference type="EMBL" id="LXLT01000012">
    <property type="protein sequence ID" value="OFD84119.1"/>
    <property type="molecule type" value="Genomic_DNA"/>
</dbReference>
<evidence type="ECO:0000256" key="1">
    <source>
        <dbReference type="SAM" id="Phobius"/>
    </source>
</evidence>
<evidence type="ECO:0000313" key="3">
    <source>
        <dbReference type="Proteomes" id="UP000175706"/>
    </source>
</evidence>
<comment type="caution">
    <text evidence="2">The sequence shown here is derived from an EMBL/GenBank/DDBJ whole genome shotgun (WGS) entry which is preliminary data.</text>
</comment>
<dbReference type="PATRIC" id="fig|86662.25.peg.860"/>
<protein>
    <recommendedName>
        <fullName evidence="4">Group-specific protein</fullName>
    </recommendedName>
</protein>
<reference evidence="2 3" key="1">
    <citation type="submission" date="2016-05" db="EMBL/GenBank/DDBJ databases">
        <title>Bacillus thuringiensis and Bacillus weihenstephanensis as novel biocontrol agents of wilt causing Verticillium species.</title>
        <authorList>
            <person name="Hollensteiner J."/>
            <person name="Wemheuer F."/>
            <person name="Harting R."/>
            <person name="Kolarzyk A."/>
            <person name="Diaz-Valerio S."/>
            <person name="Poehlein A."/>
            <person name="Brzuszkiewicz E."/>
            <person name="Nesemann K."/>
            <person name="Braus-Stromeyer S."/>
            <person name="Braus G."/>
            <person name="Daniel R."/>
            <person name="Liesegang H."/>
        </authorList>
    </citation>
    <scope>NUCLEOTIDE SEQUENCE [LARGE SCALE GENOMIC DNA]</scope>
    <source>
        <strain evidence="2 3">GOE8</strain>
    </source>
</reference>
<organism evidence="2 3">
    <name type="scientific">Bacillus mycoides</name>
    <dbReference type="NCBI Taxonomy" id="1405"/>
    <lineage>
        <taxon>Bacteria</taxon>
        <taxon>Bacillati</taxon>
        <taxon>Bacillota</taxon>
        <taxon>Bacilli</taxon>
        <taxon>Bacillales</taxon>
        <taxon>Bacillaceae</taxon>
        <taxon>Bacillus</taxon>
        <taxon>Bacillus cereus group</taxon>
    </lineage>
</organism>
<gene>
    <name evidence="2" type="ORF">BWGOE8_09050</name>
</gene>
<feature type="transmembrane region" description="Helical" evidence="1">
    <location>
        <begin position="59"/>
        <end position="79"/>
    </location>
</feature>
<keyword evidence="1" id="KW-0472">Membrane</keyword>
<evidence type="ECO:0008006" key="4">
    <source>
        <dbReference type="Google" id="ProtNLM"/>
    </source>
</evidence>
<proteinExistence type="predicted"/>
<feature type="transmembrane region" description="Helical" evidence="1">
    <location>
        <begin position="32"/>
        <end position="53"/>
    </location>
</feature>
<evidence type="ECO:0000313" key="2">
    <source>
        <dbReference type="EMBL" id="OFD84119.1"/>
    </source>
</evidence>
<dbReference type="Proteomes" id="UP000175706">
    <property type="component" value="Unassembled WGS sequence"/>
</dbReference>
<keyword evidence="1" id="KW-0812">Transmembrane</keyword>
<name>A0A1E8BCE0_BACMY</name>
<keyword evidence="1" id="KW-1133">Transmembrane helix</keyword>